<dbReference type="OrthoDB" id="3692147at2759"/>
<name>A0A162ML49_9HYPO</name>
<dbReference type="Proteomes" id="UP000076874">
    <property type="component" value="Unassembled WGS sequence"/>
</dbReference>
<dbReference type="EMBL" id="AZHD01000005">
    <property type="protein sequence ID" value="OAA63580.1"/>
    <property type="molecule type" value="Genomic_DNA"/>
</dbReference>
<accession>A0A162ML49</accession>
<organism evidence="1 2">
    <name type="scientific">Niveomyces insectorum RCEF 264</name>
    <dbReference type="NCBI Taxonomy" id="1081102"/>
    <lineage>
        <taxon>Eukaryota</taxon>
        <taxon>Fungi</taxon>
        <taxon>Dikarya</taxon>
        <taxon>Ascomycota</taxon>
        <taxon>Pezizomycotina</taxon>
        <taxon>Sordariomycetes</taxon>
        <taxon>Hypocreomycetidae</taxon>
        <taxon>Hypocreales</taxon>
        <taxon>Cordycipitaceae</taxon>
        <taxon>Niveomyces</taxon>
    </lineage>
</organism>
<dbReference type="STRING" id="1081102.A0A162ML49"/>
<evidence type="ECO:0008006" key="3">
    <source>
        <dbReference type="Google" id="ProtNLM"/>
    </source>
</evidence>
<dbReference type="AlphaFoldDB" id="A0A162ML49"/>
<sequence>MPTKSETVLGAGQRIVVTVRHALALCAKGLLRVFSRQRRPSEAVAAPMTLQPSPRLFVFTAAEHAFERPVPGPGQDKHYPDSAFRTLSDGQQPSWVAARQANTRTSRLYQLPDELLILICGHMDCTTQAVLRQTGALFLGIVASLSSNKACNAHDRATPEDWRDYESRQASGNRAVWPWYATEHWNSRKPWLELPSKGIFSRDSTRFCSDCRITRASSHSVRDRNSRKAGFLWCSGCRLYEERSMFSAAQRAAPSARRRCLGREGRLRICPHDCLTWPDVEAVTEEGGWNLRTLRSPAGQLCPCWTYAYLEVAQPWKFSMVSISWTLPAFDLEPDRGVTREILRDAVVRCEPLFRPYLCPHVRAEATKRLLLPFEPNQCACFDEVDGGGGTGPEGPCDDNEGLGRHHLHEYTDLCCRCESRKTPRRRGLFLPGEGWRMYSSRAVHTYKCRWCSSSYRWVRFPGECRVYLAGQRYVHVDGPTERMWLGHLDPHMFQLDTDDELQHHLWCNQPWCQTRQRWDAWMHCIWKHARRQKAAATAS</sequence>
<reference evidence="1 2" key="1">
    <citation type="journal article" date="2016" name="Genome Biol. Evol.">
        <title>Divergent and convergent evolution of fungal pathogenicity.</title>
        <authorList>
            <person name="Shang Y."/>
            <person name="Xiao G."/>
            <person name="Zheng P."/>
            <person name="Cen K."/>
            <person name="Zhan S."/>
            <person name="Wang C."/>
        </authorList>
    </citation>
    <scope>NUCLEOTIDE SEQUENCE [LARGE SCALE GENOMIC DNA]</scope>
    <source>
        <strain evidence="1 2">RCEF 264</strain>
    </source>
</reference>
<keyword evidence="2" id="KW-1185">Reference proteome</keyword>
<evidence type="ECO:0000313" key="2">
    <source>
        <dbReference type="Proteomes" id="UP000076874"/>
    </source>
</evidence>
<proteinExistence type="predicted"/>
<evidence type="ECO:0000313" key="1">
    <source>
        <dbReference type="EMBL" id="OAA63580.1"/>
    </source>
</evidence>
<protein>
    <recommendedName>
        <fullName evidence="3">F-box domain containing protein</fullName>
    </recommendedName>
</protein>
<gene>
    <name evidence="1" type="ORF">SPI_03743</name>
</gene>
<comment type="caution">
    <text evidence="1">The sequence shown here is derived from an EMBL/GenBank/DDBJ whole genome shotgun (WGS) entry which is preliminary data.</text>
</comment>